<keyword evidence="3" id="KW-0808">Transferase</keyword>
<comment type="similarity">
    <text evidence="1">Belongs to the protein kinase superfamily. CAMK Ser/Thr protein kinase family.</text>
</comment>
<feature type="binding site" evidence="7">
    <location>
        <position position="425"/>
    </location>
    <ligand>
        <name>ATP</name>
        <dbReference type="ChEBI" id="CHEBI:30616"/>
    </ligand>
</feature>
<feature type="domain" description="Protein kinase" evidence="9">
    <location>
        <begin position="396"/>
        <end position="682"/>
    </location>
</feature>
<gene>
    <name evidence="11" type="primary">LOC101853358</name>
</gene>
<dbReference type="GeneID" id="101853358"/>
<evidence type="ECO:0000256" key="7">
    <source>
        <dbReference type="PROSITE-ProRule" id="PRU10141"/>
    </source>
</evidence>
<dbReference type="InterPro" id="IPR008271">
    <property type="entry name" value="Ser/Thr_kinase_AS"/>
</dbReference>
<proteinExistence type="inferred from homology"/>
<evidence type="ECO:0000313" key="11">
    <source>
        <dbReference type="RefSeq" id="XP_005089216.1"/>
    </source>
</evidence>
<protein>
    <submittedName>
        <fullName evidence="11">Serine/threonine-protein kinase pakF-like</fullName>
    </submittedName>
</protein>
<sequence length="705" mass="76820">MADFSQDSKPDSPHKRTTNMFSTPDKDLSTSCVNVSDASNTDAAFVDGVSQTSNGDSASTDDHVFRTANVEAATNDDAFYTAIIDGLCNEIEADSSSMDVVSSVNVFHTDSAYNDTALCRSNMEGTVSSDNTISTPNIDGPCNDVVLSLSSMEAVCSDDVPHTSNTNAACNETVLTTPNVETTSSDNVFFTPTKDGPRRDNLFNTSNTCNLDALRNGGLSHTSSTDSACNDTVLTTPDMEAPSTSYESVFRSPNREGLCNDNVLGTTNIDIAYNDVASHASDTGEVVLLSGPLPSDTTRRKRKQRGRKRLAPDALRELNTDEKGKDNILINETEVCDGGVVIDTDGTCNNGLLSAVNKHSGTCAIPGRLVLGSTQRKRKRRQKKRRTQNVFSEKYEPTGEKLGHGSFGSVLTYKNKESGVEYAVKIIENCLGDRLRRVFKEINICRRYKDCEYIINLVDFYEYGNTFYLVFDKMAGGDLEGMFNSYPFLTEPEASRAVGAVAQALLVLHSDGVAHRDIKPENILCRTNGEVTSLVLCDFGLASESPSPCESPGKKITRPVLKSLVGSPEFMAPEVATLMLSGCEGPYDTRCDMWSLGVLLYEMLFGFLPFDRDCGRHVRDSGENCIDCYKSVFPRICSGEYFFPESAKEFLSDDAVDLIRGLLVVDPNARYSAADVLQHPFVTANKNLCSDSLIATRPSPEVSQC</sequence>
<dbReference type="InterPro" id="IPR011009">
    <property type="entry name" value="Kinase-like_dom_sf"/>
</dbReference>
<dbReference type="SUPFAM" id="SSF56112">
    <property type="entry name" value="Protein kinase-like (PK-like)"/>
    <property type="match status" value="1"/>
</dbReference>
<dbReference type="SMART" id="SM00220">
    <property type="entry name" value="S_TKc"/>
    <property type="match status" value="1"/>
</dbReference>
<dbReference type="PROSITE" id="PS00108">
    <property type="entry name" value="PROTEIN_KINASE_ST"/>
    <property type="match status" value="1"/>
</dbReference>
<feature type="region of interest" description="Disordered" evidence="8">
    <location>
        <begin position="1"/>
        <end position="33"/>
    </location>
</feature>
<dbReference type="Gene3D" id="1.10.510.10">
    <property type="entry name" value="Transferase(Phosphotransferase) domain 1"/>
    <property type="match status" value="1"/>
</dbReference>
<dbReference type="RefSeq" id="XP_005089216.1">
    <property type="nucleotide sequence ID" value="XM_005089159.2"/>
</dbReference>
<keyword evidence="6 7" id="KW-0067">ATP-binding</keyword>
<dbReference type="InterPro" id="IPR017441">
    <property type="entry name" value="Protein_kinase_ATP_BS"/>
</dbReference>
<evidence type="ECO:0000259" key="9">
    <source>
        <dbReference type="PROSITE" id="PS50011"/>
    </source>
</evidence>
<name>A0ABM0JAJ4_APLCA</name>
<dbReference type="Proteomes" id="UP000694888">
    <property type="component" value="Unplaced"/>
</dbReference>
<keyword evidence="5" id="KW-0418">Kinase</keyword>
<dbReference type="Pfam" id="PF00069">
    <property type="entry name" value="Pkinase"/>
    <property type="match status" value="1"/>
</dbReference>
<evidence type="ECO:0000313" key="10">
    <source>
        <dbReference type="Proteomes" id="UP000694888"/>
    </source>
</evidence>
<keyword evidence="2" id="KW-0723">Serine/threonine-protein kinase</keyword>
<evidence type="ECO:0000256" key="3">
    <source>
        <dbReference type="ARBA" id="ARBA00022679"/>
    </source>
</evidence>
<dbReference type="InterPro" id="IPR000719">
    <property type="entry name" value="Prot_kinase_dom"/>
</dbReference>
<keyword evidence="4 7" id="KW-0547">Nucleotide-binding</keyword>
<keyword evidence="10" id="KW-1185">Reference proteome</keyword>
<evidence type="ECO:0000256" key="1">
    <source>
        <dbReference type="ARBA" id="ARBA00006692"/>
    </source>
</evidence>
<reference evidence="11" key="1">
    <citation type="submission" date="2025-08" db="UniProtKB">
        <authorList>
            <consortium name="RefSeq"/>
        </authorList>
    </citation>
    <scope>IDENTIFICATION</scope>
</reference>
<dbReference type="PROSITE" id="PS00107">
    <property type="entry name" value="PROTEIN_KINASE_ATP"/>
    <property type="match status" value="1"/>
</dbReference>
<dbReference type="InterPro" id="IPR050205">
    <property type="entry name" value="CDPK_Ser/Thr_kinases"/>
</dbReference>
<evidence type="ECO:0000256" key="2">
    <source>
        <dbReference type="ARBA" id="ARBA00022527"/>
    </source>
</evidence>
<dbReference type="PROSITE" id="PS50011">
    <property type="entry name" value="PROTEIN_KINASE_DOM"/>
    <property type="match status" value="1"/>
</dbReference>
<evidence type="ECO:0000256" key="8">
    <source>
        <dbReference type="SAM" id="MobiDB-lite"/>
    </source>
</evidence>
<evidence type="ECO:0000256" key="4">
    <source>
        <dbReference type="ARBA" id="ARBA00022741"/>
    </source>
</evidence>
<dbReference type="PANTHER" id="PTHR24349">
    <property type="entry name" value="SERINE/THREONINE-PROTEIN KINASE"/>
    <property type="match status" value="1"/>
</dbReference>
<accession>A0ABM0JAJ4</accession>
<evidence type="ECO:0000256" key="6">
    <source>
        <dbReference type="ARBA" id="ARBA00022840"/>
    </source>
</evidence>
<evidence type="ECO:0000256" key="5">
    <source>
        <dbReference type="ARBA" id="ARBA00022777"/>
    </source>
</evidence>
<organism evidence="10 11">
    <name type="scientific">Aplysia californica</name>
    <name type="common">California sea hare</name>
    <dbReference type="NCBI Taxonomy" id="6500"/>
    <lineage>
        <taxon>Eukaryota</taxon>
        <taxon>Metazoa</taxon>
        <taxon>Spiralia</taxon>
        <taxon>Lophotrochozoa</taxon>
        <taxon>Mollusca</taxon>
        <taxon>Gastropoda</taxon>
        <taxon>Heterobranchia</taxon>
        <taxon>Euthyneura</taxon>
        <taxon>Tectipleura</taxon>
        <taxon>Aplysiida</taxon>
        <taxon>Aplysioidea</taxon>
        <taxon>Aplysiidae</taxon>
        <taxon>Aplysia</taxon>
    </lineage>
</organism>
<feature type="compositionally biased region" description="Basic and acidic residues" evidence="8">
    <location>
        <begin position="1"/>
        <end position="14"/>
    </location>
</feature>
<dbReference type="Gene3D" id="3.30.200.20">
    <property type="entry name" value="Phosphorylase Kinase, domain 1"/>
    <property type="match status" value="1"/>
</dbReference>